<reference evidence="3 4" key="1">
    <citation type="submission" date="2018-10" db="EMBL/GenBank/DDBJ databases">
        <authorList>
            <consortium name="Pathogen Informatics"/>
        </authorList>
    </citation>
    <scope>NUCLEOTIDE SEQUENCE [LARGE SCALE GENOMIC DNA]</scope>
</reference>
<dbReference type="Proteomes" id="UP000267029">
    <property type="component" value="Unassembled WGS sequence"/>
</dbReference>
<feature type="compositionally biased region" description="Polar residues" evidence="1">
    <location>
        <begin position="819"/>
        <end position="833"/>
    </location>
</feature>
<dbReference type="SMART" id="SM00582">
    <property type="entry name" value="RPR"/>
    <property type="match status" value="1"/>
</dbReference>
<evidence type="ECO:0000313" key="3">
    <source>
        <dbReference type="EMBL" id="VDD79877.1"/>
    </source>
</evidence>
<feature type="compositionally biased region" description="Basic and acidic residues" evidence="1">
    <location>
        <begin position="568"/>
        <end position="578"/>
    </location>
</feature>
<gene>
    <name evidence="3" type="ORF">MCOS_LOCUS5880</name>
</gene>
<sequence>MLAEAQEVLKQFRQALSGLRENDKNKINKLTFLARDNAHLTGVPQGIVEATSCHVYEIPASYKLLGLYVIDSIVKNVDVPYRQLFTNNIVPLFVHSFQMIRDEATRKRLFNLRTTWKEIFPSSMMRSLDMQVREHDPAWPIIPIDEAHPPNRIPSVPKIPQSKLVEKPIPIATSQLTTPVTEAVIAEGRDPRRNRKRKSSPDNSESQFLIDRDGNRKMESIARKHGKEEMAKIPKKSRTLFSVRDQDMRSVQSSKPRSPDVKQSFVKQQDVDMRIGGAPPASTAVLGGGSVISASTTPMIPSTNLVSARLPRVASSECLSHGASPNHSRPPVQQHQSLPQPTQGLPLPHYHRAGRPLGPHRPSPERTLPPPPPSVYSRPRNVPPIRGPMWSVEIDGLPEMINIGIDPRMLSRVQNPKMARQITVDGRQYPLLLDRVQPLIKVEDQLHAVRFRCDSLVFLIDHQRYVIPGTGYTRIRAAGRERIAYLGGPGHEIVIDGRPHTIPFNSHYATINIDRQTVSVMYACEFPQDVNVLPAIPPKILDWAYRGLFGSPGSLHLAPLNPLVELERQSENRQDSVKSEQQGPTHFHGRQLQSSQKHGHLDDKSSKKPDASREVPAPSAPPVNVQDLLQKLIAAGIVNKPESLPSLAEYNWEKFRQPFSQEIDALYSGFQCAQCGVRFESEKSSDFDAHLDYHYVKNSAEHREHRNRTYYQASHYWLLSETTNEGVPQFSVPVNTVEKEEVKCPSFSDESLNVCAVCFEKFDKVFDRDEGEWMLRGAVIENGKAYHPICLEDVGKQFPVSFQIIMVGMVTAEKANSLPQVPSSVSGGENECTSPKIKAEQNSSVSPVPSSSQLSVPLKSEPQIIETKNGLDDLNFSCSRDSPQRSSPPPRVASLPCGLSSMITGSVKPKEESATLPLPPSSLPTNPTPLPVKREYNDDSEGKLGATSPPIVNIPGLSPASSGNGNDQDERTIGGLDSGNEGGNVATAASISSNPVEALQAFLRGETSIL</sequence>
<dbReference type="PANTHER" id="PTHR15921:SF3">
    <property type="entry name" value="PRE-MRNA CLEAVAGE COMPLEX 2 PROTEIN PCF11"/>
    <property type="match status" value="1"/>
</dbReference>
<feature type="region of interest" description="Disordered" evidence="1">
    <location>
        <begin position="819"/>
        <end position="987"/>
    </location>
</feature>
<dbReference type="InterPro" id="IPR057242">
    <property type="entry name" value="PCFS4-like"/>
</dbReference>
<evidence type="ECO:0000259" key="2">
    <source>
        <dbReference type="PROSITE" id="PS51391"/>
    </source>
</evidence>
<dbReference type="PANTHER" id="PTHR15921">
    <property type="entry name" value="PRE-MRNA CLEAVAGE COMPLEX II"/>
    <property type="match status" value="1"/>
</dbReference>
<feature type="region of interest" description="Disordered" evidence="1">
    <location>
        <begin position="184"/>
        <end position="216"/>
    </location>
</feature>
<dbReference type="InterPro" id="IPR047415">
    <property type="entry name" value="Pcf11_CID"/>
</dbReference>
<feature type="compositionally biased region" description="Polar residues" evidence="1">
    <location>
        <begin position="323"/>
        <end position="343"/>
    </location>
</feature>
<dbReference type="GO" id="GO:0005849">
    <property type="term" value="C:mRNA cleavage factor complex"/>
    <property type="evidence" value="ECO:0007669"/>
    <property type="project" value="TreeGrafter"/>
</dbReference>
<dbReference type="InterPro" id="IPR008942">
    <property type="entry name" value="ENTH_VHS"/>
</dbReference>
<feature type="compositionally biased region" description="Pro residues" evidence="1">
    <location>
        <begin position="917"/>
        <end position="930"/>
    </location>
</feature>
<dbReference type="GO" id="GO:0031124">
    <property type="term" value="P:mRNA 3'-end processing"/>
    <property type="evidence" value="ECO:0007669"/>
    <property type="project" value="InterPro"/>
</dbReference>
<keyword evidence="4" id="KW-1185">Reference proteome</keyword>
<dbReference type="Gene3D" id="1.25.40.90">
    <property type="match status" value="1"/>
</dbReference>
<feature type="compositionally biased region" description="Basic and acidic residues" evidence="1">
    <location>
        <begin position="932"/>
        <end position="942"/>
    </location>
</feature>
<dbReference type="SUPFAM" id="SSF48464">
    <property type="entry name" value="ENTH/VHS domain"/>
    <property type="match status" value="1"/>
</dbReference>
<dbReference type="CDD" id="cd16982">
    <property type="entry name" value="CID_Pcf11"/>
    <property type="match status" value="1"/>
</dbReference>
<dbReference type="Pfam" id="PF23228">
    <property type="entry name" value="zf_PCFS4"/>
    <property type="match status" value="1"/>
</dbReference>
<dbReference type="EMBL" id="UXSR01005219">
    <property type="protein sequence ID" value="VDD79877.1"/>
    <property type="molecule type" value="Genomic_DNA"/>
</dbReference>
<name>A0A0R3UFI0_MESCO</name>
<feature type="region of interest" description="Disordered" evidence="1">
    <location>
        <begin position="243"/>
        <end position="266"/>
    </location>
</feature>
<organism evidence="3 4">
    <name type="scientific">Mesocestoides corti</name>
    <name type="common">Flatworm</name>
    <dbReference type="NCBI Taxonomy" id="53468"/>
    <lineage>
        <taxon>Eukaryota</taxon>
        <taxon>Metazoa</taxon>
        <taxon>Spiralia</taxon>
        <taxon>Lophotrochozoa</taxon>
        <taxon>Platyhelminthes</taxon>
        <taxon>Cestoda</taxon>
        <taxon>Eucestoda</taxon>
        <taxon>Cyclophyllidea</taxon>
        <taxon>Mesocestoididae</taxon>
        <taxon>Mesocestoides</taxon>
    </lineage>
</organism>
<feature type="domain" description="CID" evidence="2">
    <location>
        <begin position="4"/>
        <end position="136"/>
    </location>
</feature>
<feature type="compositionally biased region" description="Basic and acidic residues" evidence="1">
    <location>
        <begin position="599"/>
        <end position="613"/>
    </location>
</feature>
<dbReference type="AlphaFoldDB" id="A0A0R3UFI0"/>
<dbReference type="GO" id="GO:0005737">
    <property type="term" value="C:cytoplasm"/>
    <property type="evidence" value="ECO:0007669"/>
    <property type="project" value="TreeGrafter"/>
</dbReference>
<feature type="region of interest" description="Disordered" evidence="1">
    <location>
        <begin position="568"/>
        <end position="622"/>
    </location>
</feature>
<evidence type="ECO:0000313" key="4">
    <source>
        <dbReference type="Proteomes" id="UP000267029"/>
    </source>
</evidence>
<protein>
    <recommendedName>
        <fullName evidence="2">CID domain-containing protein</fullName>
    </recommendedName>
</protein>
<feature type="compositionally biased region" description="Low complexity" evidence="1">
    <location>
        <begin position="843"/>
        <end position="860"/>
    </location>
</feature>
<accession>A0A0R3UFI0</accession>
<dbReference type="STRING" id="53468.A0A0R3UFI0"/>
<feature type="region of interest" description="Disordered" evidence="1">
    <location>
        <begin position="316"/>
        <end position="382"/>
    </location>
</feature>
<dbReference type="InterPro" id="IPR006569">
    <property type="entry name" value="CID_dom"/>
</dbReference>
<dbReference type="GO" id="GO:0003729">
    <property type="term" value="F:mRNA binding"/>
    <property type="evidence" value="ECO:0007669"/>
    <property type="project" value="InterPro"/>
</dbReference>
<dbReference type="GO" id="GO:0006369">
    <property type="term" value="P:termination of RNA polymerase II transcription"/>
    <property type="evidence" value="ECO:0007669"/>
    <property type="project" value="InterPro"/>
</dbReference>
<evidence type="ECO:0000256" key="1">
    <source>
        <dbReference type="SAM" id="MobiDB-lite"/>
    </source>
</evidence>
<proteinExistence type="predicted"/>
<dbReference type="Pfam" id="PF04818">
    <property type="entry name" value="CID"/>
    <property type="match status" value="1"/>
</dbReference>
<dbReference type="PROSITE" id="PS51391">
    <property type="entry name" value="CID"/>
    <property type="match status" value="1"/>
</dbReference>
<dbReference type="OrthoDB" id="343582at2759"/>
<dbReference type="InterPro" id="IPR045154">
    <property type="entry name" value="PCF11-like"/>
</dbReference>
<dbReference type="GO" id="GO:0000993">
    <property type="term" value="F:RNA polymerase II complex binding"/>
    <property type="evidence" value="ECO:0007669"/>
    <property type="project" value="InterPro"/>
</dbReference>